<dbReference type="InterPro" id="IPR036928">
    <property type="entry name" value="AS_sf"/>
</dbReference>
<reference evidence="4" key="1">
    <citation type="submission" date="2019-03" db="EMBL/GenBank/DDBJ databases">
        <title>Afifella sp. nov., isolated from activated sludge.</title>
        <authorList>
            <person name="Li Q."/>
            <person name="Liu Y."/>
        </authorList>
    </citation>
    <scope>NUCLEOTIDE SEQUENCE</scope>
    <source>
        <strain evidence="4">L72</strain>
    </source>
</reference>
<evidence type="ECO:0000256" key="1">
    <source>
        <dbReference type="ARBA" id="ARBA00009199"/>
    </source>
</evidence>
<comment type="similarity">
    <text evidence="1">Belongs to the amidase family.</text>
</comment>
<dbReference type="PANTHER" id="PTHR11895:SF151">
    <property type="entry name" value="GLUTAMYL-TRNA(GLN) AMIDOTRANSFERASE SUBUNIT A"/>
    <property type="match status" value="1"/>
</dbReference>
<comment type="caution">
    <text evidence="4">The sequence shown here is derived from an EMBL/GenBank/DDBJ whole genome shotgun (WGS) entry which is preliminary data.</text>
</comment>
<dbReference type="InterPro" id="IPR023631">
    <property type="entry name" value="Amidase_dom"/>
</dbReference>
<gene>
    <name evidence="4" type="ORF">E4O86_07665</name>
</gene>
<evidence type="ECO:0000256" key="2">
    <source>
        <dbReference type="SAM" id="MobiDB-lite"/>
    </source>
</evidence>
<keyword evidence="5" id="KW-1185">Reference proteome</keyword>
<dbReference type="Gene3D" id="3.90.1300.10">
    <property type="entry name" value="Amidase signature (AS) domain"/>
    <property type="match status" value="1"/>
</dbReference>
<dbReference type="Proteomes" id="UP000773614">
    <property type="component" value="Unassembled WGS sequence"/>
</dbReference>
<dbReference type="PANTHER" id="PTHR11895">
    <property type="entry name" value="TRANSAMIDASE"/>
    <property type="match status" value="1"/>
</dbReference>
<evidence type="ECO:0000313" key="4">
    <source>
        <dbReference type="EMBL" id="MYZ47588.1"/>
    </source>
</evidence>
<feature type="domain" description="Amidase" evidence="3">
    <location>
        <begin position="32"/>
        <end position="420"/>
    </location>
</feature>
<proteinExistence type="inferred from homology"/>
<protein>
    <submittedName>
        <fullName evidence="4">Amidase</fullName>
    </submittedName>
</protein>
<dbReference type="SUPFAM" id="SSF75304">
    <property type="entry name" value="Amidase signature (AS) enzymes"/>
    <property type="match status" value="1"/>
</dbReference>
<evidence type="ECO:0000313" key="5">
    <source>
        <dbReference type="Proteomes" id="UP000773614"/>
    </source>
</evidence>
<dbReference type="Pfam" id="PF01425">
    <property type="entry name" value="Amidase"/>
    <property type="match status" value="1"/>
</dbReference>
<dbReference type="EMBL" id="SPKJ01000017">
    <property type="protein sequence ID" value="MYZ47588.1"/>
    <property type="molecule type" value="Genomic_DNA"/>
</dbReference>
<dbReference type="InterPro" id="IPR000120">
    <property type="entry name" value="Amidase"/>
</dbReference>
<dbReference type="RefSeq" id="WP_161139934.1">
    <property type="nucleotide sequence ID" value="NZ_SPKJ01000017.1"/>
</dbReference>
<dbReference type="OrthoDB" id="9777859at2"/>
<feature type="region of interest" description="Disordered" evidence="2">
    <location>
        <begin position="134"/>
        <end position="153"/>
    </location>
</feature>
<evidence type="ECO:0000259" key="3">
    <source>
        <dbReference type="Pfam" id="PF01425"/>
    </source>
</evidence>
<accession>A0A964T344</accession>
<organism evidence="4 5">
    <name type="scientific">Propylenella binzhouense</name>
    <dbReference type="NCBI Taxonomy" id="2555902"/>
    <lineage>
        <taxon>Bacteria</taxon>
        <taxon>Pseudomonadati</taxon>
        <taxon>Pseudomonadota</taxon>
        <taxon>Alphaproteobacteria</taxon>
        <taxon>Hyphomicrobiales</taxon>
        <taxon>Propylenellaceae</taxon>
        <taxon>Propylenella</taxon>
    </lineage>
</organism>
<dbReference type="GO" id="GO:0003824">
    <property type="term" value="F:catalytic activity"/>
    <property type="evidence" value="ECO:0007669"/>
    <property type="project" value="InterPro"/>
</dbReference>
<sequence length="432" mass="46273">MNIAGETVRLETLDATALARGIAAGAFTSEAVMRACLDRIAEREPDVRAWAHLDAEAALAAARAFDRSGRTGPLGGVPFGVKDIIDTADLPTEWGTPIHRGRRAGRDAACVALSRKAGAVLLGKTVTTEFANLHVGPTRNPTDLDRTPGGSSSGSAAAVADFMVPLAIGTQTTGSTVRPSSFCGIFGYRPTYGEHRLHGVMEASGSLDTLGICARSLADVALYRDVLLGVPPEPVGRRERPPRIGLCRTHVWPQVDPTVQRRVEEAVDRLARAGASVTEIEMPAGFEALTDAHRWISSFEFVRNLAWEIETRWDGISDTLRGGRIADGLDCPLARYIACIELAETCRARMATVWEEVDVLVGAAATGEAPLGWDAFAGADLYKMWTALHVPALTLPLLEGPNGRPVGLHFVGARHGDRALFACADWAWRQLA</sequence>
<dbReference type="AlphaFoldDB" id="A0A964T344"/>
<name>A0A964T344_9HYPH</name>